<reference evidence="2" key="2">
    <citation type="submission" date="2023-06" db="EMBL/GenBank/DDBJ databases">
        <authorList>
            <consortium name="Lawrence Berkeley National Laboratory"/>
            <person name="Mondo S.J."/>
            <person name="Hensen N."/>
            <person name="Bonometti L."/>
            <person name="Westerberg I."/>
            <person name="Brannstrom I.O."/>
            <person name="Guillou S."/>
            <person name="Cros-Aarteil S."/>
            <person name="Calhoun S."/>
            <person name="Haridas S."/>
            <person name="Kuo A."/>
            <person name="Pangilinan J."/>
            <person name="Riley R."/>
            <person name="Labutti K."/>
            <person name="Andreopoulos B."/>
            <person name="Lipzen A."/>
            <person name="Chen C."/>
            <person name="Yanf M."/>
            <person name="Daum C."/>
            <person name="Ng V."/>
            <person name="Clum A."/>
            <person name="Steindorff A."/>
            <person name="Ohm R."/>
            <person name="Martin F."/>
            <person name="Silar P."/>
            <person name="Natvig D."/>
            <person name="Lalanne C."/>
            <person name="Gautier V."/>
            <person name="Ament-Velasquez S.L."/>
            <person name="Kruys A."/>
            <person name="Hutchinson M.I."/>
            <person name="Powell A.J."/>
            <person name="Barry K."/>
            <person name="Miller A.N."/>
            <person name="Grigoriev I.V."/>
            <person name="Debuchy R."/>
            <person name="Gladieux P."/>
            <person name="Thoren M.H."/>
            <person name="Johannesson H."/>
        </authorList>
    </citation>
    <scope>NUCLEOTIDE SEQUENCE</scope>
    <source>
        <strain evidence="2">CBS 333.67</strain>
    </source>
</reference>
<reference evidence="2" key="1">
    <citation type="journal article" date="2023" name="Mol. Phylogenet. Evol.">
        <title>Genome-scale phylogeny and comparative genomics of the fungal order Sordariales.</title>
        <authorList>
            <person name="Hensen N."/>
            <person name="Bonometti L."/>
            <person name="Westerberg I."/>
            <person name="Brannstrom I.O."/>
            <person name="Guillou S."/>
            <person name="Cros-Aarteil S."/>
            <person name="Calhoun S."/>
            <person name="Haridas S."/>
            <person name="Kuo A."/>
            <person name="Mondo S."/>
            <person name="Pangilinan J."/>
            <person name="Riley R."/>
            <person name="LaButti K."/>
            <person name="Andreopoulos B."/>
            <person name="Lipzen A."/>
            <person name="Chen C."/>
            <person name="Yan M."/>
            <person name="Daum C."/>
            <person name="Ng V."/>
            <person name="Clum A."/>
            <person name="Steindorff A."/>
            <person name="Ohm R.A."/>
            <person name="Martin F."/>
            <person name="Silar P."/>
            <person name="Natvig D.O."/>
            <person name="Lalanne C."/>
            <person name="Gautier V."/>
            <person name="Ament-Velasquez S.L."/>
            <person name="Kruys A."/>
            <person name="Hutchinson M.I."/>
            <person name="Powell A.J."/>
            <person name="Barry K."/>
            <person name="Miller A.N."/>
            <person name="Grigoriev I.V."/>
            <person name="Debuchy R."/>
            <person name="Gladieux P."/>
            <person name="Hiltunen Thoren M."/>
            <person name="Johannesson H."/>
        </authorList>
    </citation>
    <scope>NUCLEOTIDE SEQUENCE</scope>
    <source>
        <strain evidence="2">CBS 333.67</strain>
    </source>
</reference>
<gene>
    <name evidence="2" type="ORF">B0T15DRAFT_403455</name>
</gene>
<evidence type="ECO:0000313" key="2">
    <source>
        <dbReference type="EMBL" id="KAK3302058.1"/>
    </source>
</evidence>
<feature type="compositionally biased region" description="Polar residues" evidence="1">
    <location>
        <begin position="162"/>
        <end position="180"/>
    </location>
</feature>
<accession>A0AAJ0LY99</accession>
<dbReference type="AlphaFoldDB" id="A0AAJ0LY99"/>
<keyword evidence="3" id="KW-1185">Reference proteome</keyword>
<proteinExistence type="predicted"/>
<organism evidence="2 3">
    <name type="scientific">Chaetomium strumarium</name>
    <dbReference type="NCBI Taxonomy" id="1170767"/>
    <lineage>
        <taxon>Eukaryota</taxon>
        <taxon>Fungi</taxon>
        <taxon>Dikarya</taxon>
        <taxon>Ascomycota</taxon>
        <taxon>Pezizomycotina</taxon>
        <taxon>Sordariomycetes</taxon>
        <taxon>Sordariomycetidae</taxon>
        <taxon>Sordariales</taxon>
        <taxon>Chaetomiaceae</taxon>
        <taxon>Chaetomium</taxon>
    </lineage>
</organism>
<feature type="compositionally biased region" description="Basic and acidic residues" evidence="1">
    <location>
        <begin position="300"/>
        <end position="325"/>
    </location>
</feature>
<dbReference type="Proteomes" id="UP001273166">
    <property type="component" value="Unassembled WGS sequence"/>
</dbReference>
<feature type="compositionally biased region" description="Low complexity" evidence="1">
    <location>
        <begin position="31"/>
        <end position="50"/>
    </location>
</feature>
<name>A0AAJ0LY99_9PEZI</name>
<feature type="region of interest" description="Disordered" evidence="1">
    <location>
        <begin position="102"/>
        <end position="352"/>
    </location>
</feature>
<evidence type="ECO:0000313" key="3">
    <source>
        <dbReference type="Proteomes" id="UP001273166"/>
    </source>
</evidence>
<evidence type="ECO:0000256" key="1">
    <source>
        <dbReference type="SAM" id="MobiDB-lite"/>
    </source>
</evidence>
<dbReference type="EMBL" id="JAUDZG010000007">
    <property type="protein sequence ID" value="KAK3302058.1"/>
    <property type="molecule type" value="Genomic_DNA"/>
</dbReference>
<feature type="compositionally biased region" description="Basic and acidic residues" evidence="1">
    <location>
        <begin position="277"/>
        <end position="287"/>
    </location>
</feature>
<feature type="compositionally biased region" description="Polar residues" evidence="1">
    <location>
        <begin position="102"/>
        <end position="115"/>
    </location>
</feature>
<sequence>MATVAKPLSSPLPPLPSKFAGPAPMSIPRRPVAAAPVTPTPVLAPTAPAGPASPNPIPSPAGSYSSLLSAYSNHTADSPRSPSENSGKAIFSSANSYSIVSPALDTQRSSAQSDAPAQALPRPEQNAQKEEPNGRRVFEQSSEELPPPLPVKDAQREVARVQTPTSSVQAQTTQSKTSPVAGSPLGNDPAQQEQLWRRRSRSLKSERPPAIPELKLVSSHGSTAASAQNTAQSGPGSLFPQQPITLLPGSDHETSTQSATSRAPPRSANGGLPGRNIRPELVGEHTAARGGEASMGQDGSRVKEKLHIGKTTKRESAEEADKKIQEAQVKSAVTAGPTISPLSAQRLPSPLSDTALSPLALSVSPELPGEAKPVARKPVGAPDAQIRHAKSIPTLAPESKNLGLGVRTLAGLPTSPRPDLSKDANQKQYIPYSPPPAGNQAPSQTQFPARASSREDGDQSAQPPTPRQEPSPVAALPAMPQRNPEPQNPSAGGLKRAISEAGSVETVKAPPAAAASKPPVIREPDHIPSLALDNHRHSDNHQNDLLPLREPDPNQPDHTDHPGAALFPRNWYNPSPALGGDDNNNNMHIPDARPLTDRHYRCLTQHRYMTANKQRTNPVACRTCGHKDRNAECYICSACHLNVCSGCAGLLKRLKGDLRAVLREVGGKN</sequence>
<feature type="compositionally biased region" description="Basic and acidic residues" evidence="1">
    <location>
        <begin position="533"/>
        <end position="561"/>
    </location>
</feature>
<comment type="caution">
    <text evidence="2">The sequence shown here is derived from an EMBL/GenBank/DDBJ whole genome shotgun (WGS) entry which is preliminary data.</text>
</comment>
<feature type="region of interest" description="Disordered" evidence="1">
    <location>
        <begin position="506"/>
        <end position="587"/>
    </location>
</feature>
<feature type="region of interest" description="Disordered" evidence="1">
    <location>
        <begin position="364"/>
        <end position="494"/>
    </location>
</feature>
<dbReference type="RefSeq" id="XP_062717838.1">
    <property type="nucleotide sequence ID" value="XM_062865204.1"/>
</dbReference>
<protein>
    <submittedName>
        <fullName evidence="2">Uncharacterized protein</fullName>
    </submittedName>
</protein>
<feature type="region of interest" description="Disordered" evidence="1">
    <location>
        <begin position="1"/>
        <end position="67"/>
    </location>
</feature>
<feature type="compositionally biased region" description="Basic and acidic residues" evidence="1">
    <location>
        <begin position="127"/>
        <end position="138"/>
    </location>
</feature>
<feature type="compositionally biased region" description="Low complexity" evidence="1">
    <location>
        <begin position="222"/>
        <end position="233"/>
    </location>
</feature>
<dbReference type="GeneID" id="87884033"/>
<feature type="compositionally biased region" description="Low complexity" evidence="1">
    <location>
        <begin position="508"/>
        <end position="519"/>
    </location>
</feature>